<dbReference type="PROSITE" id="PS50908">
    <property type="entry name" value="RWD"/>
    <property type="match status" value="1"/>
</dbReference>
<name>A0A0K8RKI8_IXORI</name>
<evidence type="ECO:0000259" key="1">
    <source>
        <dbReference type="PROSITE" id="PS50908"/>
    </source>
</evidence>
<dbReference type="EMBL" id="GADI01002385">
    <property type="protein sequence ID" value="JAA71423.1"/>
    <property type="molecule type" value="mRNA"/>
</dbReference>
<dbReference type="InterPro" id="IPR010541">
    <property type="entry name" value="Prp3_C"/>
</dbReference>
<dbReference type="InterPro" id="IPR059181">
    <property type="entry name" value="RWDD2A-B_C"/>
</dbReference>
<proteinExistence type="evidence at transcript level"/>
<organism evidence="2">
    <name type="scientific">Ixodes ricinus</name>
    <name type="common">Common tick</name>
    <name type="synonym">Acarus ricinus</name>
    <dbReference type="NCBI Taxonomy" id="34613"/>
    <lineage>
        <taxon>Eukaryota</taxon>
        <taxon>Metazoa</taxon>
        <taxon>Ecdysozoa</taxon>
        <taxon>Arthropoda</taxon>
        <taxon>Chelicerata</taxon>
        <taxon>Arachnida</taxon>
        <taxon>Acari</taxon>
        <taxon>Parasitiformes</taxon>
        <taxon>Ixodida</taxon>
        <taxon>Ixodoidea</taxon>
        <taxon>Ixodidae</taxon>
        <taxon>Ixodinae</taxon>
        <taxon>Ixodes</taxon>
    </lineage>
</organism>
<dbReference type="InterPro" id="IPR017359">
    <property type="entry name" value="Phi-like"/>
</dbReference>
<dbReference type="PIRSF" id="PIRSF038021">
    <property type="entry name" value="UCP038021_RWDD2"/>
    <property type="match status" value="1"/>
</dbReference>
<protein>
    <recommendedName>
        <fullName evidence="1">RWD domain-containing protein</fullName>
    </recommendedName>
</protein>
<accession>A0A0K8RKI8</accession>
<sequence length="319" mass="35584">MAAYSKRYAISSRCSSDKMRIQQVPRSTSMTDEGLKENLSLQLAEIEMLTSMYPGNDEFKLLSPAAVSEFQDFIDGKTSSVLTSLDISFKIATESGAIDLEVRLPHSYPSTPLEVTAITVRSESLDKTGHSALTKAISNFLSTQPVGCLAVSPAVEWTRTNFPEYRSKASGEAASTAEAEVPSFTRLWIVSHHIYNKNKRRLILECGTRGSLSGFCLPGKPGIICSEGPSSECLEAWSVIKNQTWQRIGLKHQEDLLVTQGQSVDSLRKFHKFAELAFNTKQNASRDHHMDMGEFLKFLKERNCDDIFELLFGIETKQR</sequence>
<dbReference type="AlphaFoldDB" id="A0A0K8RKI8"/>
<dbReference type="Pfam" id="PF06544">
    <property type="entry name" value="Prp3_C"/>
    <property type="match status" value="1"/>
</dbReference>
<dbReference type="Pfam" id="PF05773">
    <property type="entry name" value="RWD"/>
    <property type="match status" value="1"/>
</dbReference>
<dbReference type="CDD" id="cd23829">
    <property type="entry name" value="RWD_RWDD2"/>
    <property type="match status" value="1"/>
</dbReference>
<dbReference type="InterPro" id="IPR006575">
    <property type="entry name" value="RWD_dom"/>
</dbReference>
<reference evidence="2" key="1">
    <citation type="submission" date="2012-12" db="EMBL/GenBank/DDBJ databases">
        <title>Identification and characterization of a phenylalanine ammonia-lyase gene family in Isatis indigotica Fort.</title>
        <authorList>
            <person name="Liu Q."/>
            <person name="Chen J."/>
            <person name="Zhou X."/>
            <person name="Di P."/>
            <person name="Xiao Y."/>
            <person name="Xuan H."/>
            <person name="Zhang L."/>
            <person name="Chen W."/>
        </authorList>
    </citation>
    <scope>NUCLEOTIDE SEQUENCE</scope>
    <source>
        <tissue evidence="2">Salivary gland</tissue>
    </source>
</reference>
<dbReference type="PANTHER" id="PTHR15955">
    <property type="entry name" value="RWD DOMAIN CONTAINING PROTEIN 2"/>
    <property type="match status" value="1"/>
</dbReference>
<dbReference type="CDD" id="cd24163">
    <property type="entry name" value="RWDD2_C"/>
    <property type="match status" value="1"/>
</dbReference>
<dbReference type="InterPro" id="IPR016135">
    <property type="entry name" value="UBQ-conjugating_enzyme/RWD"/>
</dbReference>
<feature type="domain" description="RWD" evidence="1">
    <location>
        <begin position="44"/>
        <end position="165"/>
    </location>
</feature>
<dbReference type="Gene3D" id="3.10.110.10">
    <property type="entry name" value="Ubiquitin Conjugating Enzyme"/>
    <property type="match status" value="1"/>
</dbReference>
<evidence type="ECO:0000313" key="2">
    <source>
        <dbReference type="EMBL" id="JAA71423.1"/>
    </source>
</evidence>
<dbReference type="PANTHER" id="PTHR15955:SF8">
    <property type="entry name" value="RWD DOMAIN-CONTAINING PROTEIN 2B-RELATED"/>
    <property type="match status" value="1"/>
</dbReference>
<dbReference type="SUPFAM" id="SSF54495">
    <property type="entry name" value="UBC-like"/>
    <property type="match status" value="1"/>
</dbReference>